<dbReference type="EMBL" id="BAAAUX010000021">
    <property type="protein sequence ID" value="GAA2810075.1"/>
    <property type="molecule type" value="Genomic_DNA"/>
</dbReference>
<evidence type="ECO:0000313" key="2">
    <source>
        <dbReference type="EMBL" id="GAA2810075.1"/>
    </source>
</evidence>
<feature type="region of interest" description="Disordered" evidence="1">
    <location>
        <begin position="1"/>
        <end position="22"/>
    </location>
</feature>
<gene>
    <name evidence="2" type="ORF">GCM10010470_51680</name>
</gene>
<accession>A0ABN3VLZ5</accession>
<keyword evidence="3" id="KW-1185">Reference proteome</keyword>
<organism evidence="2 3">
    <name type="scientific">Saccharopolyspora taberi</name>
    <dbReference type="NCBI Taxonomy" id="60895"/>
    <lineage>
        <taxon>Bacteria</taxon>
        <taxon>Bacillati</taxon>
        <taxon>Actinomycetota</taxon>
        <taxon>Actinomycetes</taxon>
        <taxon>Pseudonocardiales</taxon>
        <taxon>Pseudonocardiaceae</taxon>
        <taxon>Saccharopolyspora</taxon>
    </lineage>
</organism>
<protein>
    <submittedName>
        <fullName evidence="2">Uncharacterized protein</fullName>
    </submittedName>
</protein>
<comment type="caution">
    <text evidence="2">The sequence shown here is derived from an EMBL/GenBank/DDBJ whole genome shotgun (WGS) entry which is preliminary data.</text>
</comment>
<evidence type="ECO:0000256" key="1">
    <source>
        <dbReference type="SAM" id="MobiDB-lite"/>
    </source>
</evidence>
<dbReference type="Proteomes" id="UP001500979">
    <property type="component" value="Unassembled WGS sequence"/>
</dbReference>
<proteinExistence type="predicted"/>
<name>A0ABN3VLZ5_9PSEU</name>
<evidence type="ECO:0000313" key="3">
    <source>
        <dbReference type="Proteomes" id="UP001500979"/>
    </source>
</evidence>
<reference evidence="2 3" key="1">
    <citation type="journal article" date="2019" name="Int. J. Syst. Evol. Microbiol.">
        <title>The Global Catalogue of Microorganisms (GCM) 10K type strain sequencing project: providing services to taxonomists for standard genome sequencing and annotation.</title>
        <authorList>
            <consortium name="The Broad Institute Genomics Platform"/>
            <consortium name="The Broad Institute Genome Sequencing Center for Infectious Disease"/>
            <person name="Wu L."/>
            <person name="Ma J."/>
        </authorList>
    </citation>
    <scope>NUCLEOTIDE SEQUENCE [LARGE SCALE GENOMIC DNA]</scope>
    <source>
        <strain evidence="2 3">JCM 9383</strain>
    </source>
</reference>
<dbReference type="RefSeq" id="WP_344683978.1">
    <property type="nucleotide sequence ID" value="NZ_BAAAUX010000021.1"/>
</dbReference>
<sequence>MAGKTKKDRIDPAWPKVADGEHPVTELLTDKQGALSPFGDTSFPLAADAVPYSHPVTKINK</sequence>